<comment type="caution">
    <text evidence="2">The sequence shown here is derived from an EMBL/GenBank/DDBJ whole genome shotgun (WGS) entry which is preliminary data.</text>
</comment>
<dbReference type="Pfam" id="PF14905">
    <property type="entry name" value="OMP_b-brl_3"/>
    <property type="match status" value="1"/>
</dbReference>
<dbReference type="Gene3D" id="2.60.40.1120">
    <property type="entry name" value="Carboxypeptidase-like, regulatory domain"/>
    <property type="match status" value="1"/>
</dbReference>
<organism evidence="2 3">
    <name type="scientific">Porphyromonas loveana</name>
    <dbReference type="NCBI Taxonomy" id="1884669"/>
    <lineage>
        <taxon>Bacteria</taxon>
        <taxon>Pseudomonadati</taxon>
        <taxon>Bacteroidota</taxon>
        <taxon>Bacteroidia</taxon>
        <taxon>Bacteroidales</taxon>
        <taxon>Porphyromonadaceae</taxon>
        <taxon>Porphyromonas</taxon>
    </lineage>
</organism>
<evidence type="ECO:0000259" key="1">
    <source>
        <dbReference type="Pfam" id="PF14905"/>
    </source>
</evidence>
<accession>A0A2U1FMN9</accession>
<sequence length="909" mass="101095">MLVASLGFVGLNAQQTGVAGRVLDEEGSPMIHANVQLLQSSGQSQAVGVTSEKGLFNLKTNQGGNYTLRVTYVGYITHEEKVELKAGQTLTLKDISMNEDARMLQSVTVQAKAAEIVVRNDTLEFNAGSYMVQQGATLEELIKKLPGAEIGTDGKITINGKDISRILVDGKEFFSKDPQVAIKNLPADMVNKVQVLNKLSELSRMSGFDDGEEETVINLTVKPEKKKGLFGSVQGGYGTDDRYMAGLNVNRFDGNKQWTIIGGANNTNNMGFSEMGSEMGSMSFMGGGGGDRRFFGNSGGITSSSMLGANFSAEITPEFSSGGDGRYGYNDRAIETTRRVENIVEGGNTFMDENVSERSFSHNGQARLKLEWKPTERTELIFQPNLSMSKVNGFYNDLYETVNASGAMINNGFINQTTTGNNFRFDGDLDISHKLNDDGRTISGSISGGYTDEEGEGIYQAALQNVETNQKQFNDNTNLQYRLRLSYVEPLGNNYFAQAVLNRRYSRRNSDREVFALGADGQYSVLDNDYGLAYSNEFTQYRIGVNIKKIAKTWDYTVGFNVDPNRTVSYRTVGGVEQDKLAFNRVNFSPMFRINYKPDRTTNLRVDYRGRTIQPSINQIAPVQDITNPLVLTLGNPDLKPSYSNNLMATFQSFNAKNQMAFNVGLFGYYTFDDIVSNTHYDPATGVRTTSFRNASGTWMGNLHSSLSVPLRNRAFSFRLSMFNQLYQGQSFINDVKNKALTFRTRERLTLTYRNDWLDMSIGGMFGFYSVNNSLSAQSDARTYDYGGNYQVAITLPYGFRIDSDVEYNTNSGYSFALNEWLWNASLSYSFLRDKAGTLRVKGYDILAQRSNISRSATALAIEESMTNTIGRYVMVDFIYRFNIFSGGGSRSDYQRSNIGGPPFGGRRF</sequence>
<keyword evidence="3" id="KW-1185">Reference proteome</keyword>
<dbReference type="Proteomes" id="UP000245462">
    <property type="component" value="Unassembled WGS sequence"/>
</dbReference>
<dbReference type="InterPro" id="IPR008969">
    <property type="entry name" value="CarboxyPept-like_regulatory"/>
</dbReference>
<feature type="domain" description="Outer membrane protein beta-barrel" evidence="1">
    <location>
        <begin position="433"/>
        <end position="753"/>
    </location>
</feature>
<proteinExistence type="predicted"/>
<dbReference type="OrthoDB" id="603275at2"/>
<gene>
    <name evidence="2" type="ORF">C7382_103124</name>
</gene>
<dbReference type="SUPFAM" id="SSF49464">
    <property type="entry name" value="Carboxypeptidase regulatory domain-like"/>
    <property type="match status" value="1"/>
</dbReference>
<dbReference type="InterPro" id="IPR041700">
    <property type="entry name" value="OMP_b-brl_3"/>
</dbReference>
<evidence type="ECO:0000313" key="2">
    <source>
        <dbReference type="EMBL" id="PVZ13427.1"/>
    </source>
</evidence>
<name>A0A2U1FMN9_9PORP</name>
<dbReference type="SUPFAM" id="SSF56935">
    <property type="entry name" value="Porins"/>
    <property type="match status" value="1"/>
</dbReference>
<dbReference type="EMBL" id="QEKY01000003">
    <property type="protein sequence ID" value="PVZ13427.1"/>
    <property type="molecule type" value="Genomic_DNA"/>
</dbReference>
<reference evidence="2 3" key="1">
    <citation type="submission" date="2018-04" db="EMBL/GenBank/DDBJ databases">
        <title>Genomic Encyclopedia of Type Strains, Phase IV (KMG-IV): sequencing the most valuable type-strain genomes for metagenomic binning, comparative biology and taxonomic classification.</title>
        <authorList>
            <person name="Goeker M."/>
        </authorList>
    </citation>
    <scope>NUCLEOTIDE SEQUENCE [LARGE SCALE GENOMIC DNA]</scope>
    <source>
        <strain evidence="2 3">DSM 28520</strain>
    </source>
</reference>
<evidence type="ECO:0000313" key="3">
    <source>
        <dbReference type="Proteomes" id="UP000245462"/>
    </source>
</evidence>
<protein>
    <submittedName>
        <fullName evidence="2">Outer membrane receptor protein involved in Fe transport</fullName>
    </submittedName>
</protein>
<dbReference type="Pfam" id="PF13620">
    <property type="entry name" value="CarboxypepD_reg"/>
    <property type="match status" value="1"/>
</dbReference>
<keyword evidence="2" id="KW-0675">Receptor</keyword>
<dbReference type="AlphaFoldDB" id="A0A2U1FMN9"/>